<dbReference type="EMBL" id="ML977511">
    <property type="protein sequence ID" value="KAF2127080.1"/>
    <property type="molecule type" value="Genomic_DNA"/>
</dbReference>
<sequence>MTRSHKFTDRDHAGIADGTAERESKLPRYFAKTGHADADPQKTKKDGGGKGNWGREGDEVEDMRYNLTNARRRSNSLTFQMKDFKTKFETIEPEPVFEEEIHGAFGEELEKQSTTSTDKSVEDEDTTNKKF</sequence>
<proteinExistence type="predicted"/>
<feature type="compositionally biased region" description="Basic and acidic residues" evidence="1">
    <location>
        <begin position="1"/>
        <end position="26"/>
    </location>
</feature>
<dbReference type="OrthoDB" id="2122308at2759"/>
<evidence type="ECO:0000313" key="3">
    <source>
        <dbReference type="Proteomes" id="UP000799771"/>
    </source>
</evidence>
<keyword evidence="3" id="KW-1185">Reference proteome</keyword>
<evidence type="ECO:0000256" key="1">
    <source>
        <dbReference type="SAM" id="MobiDB-lite"/>
    </source>
</evidence>
<dbReference type="RefSeq" id="XP_033521469.1">
    <property type="nucleotide sequence ID" value="XM_033666046.1"/>
</dbReference>
<name>A0A6A6A5J7_9PLEO</name>
<feature type="region of interest" description="Disordered" evidence="1">
    <location>
        <begin position="105"/>
        <end position="131"/>
    </location>
</feature>
<gene>
    <name evidence="2" type="ORF">P153DRAFT_344365</name>
</gene>
<organism evidence="2 3">
    <name type="scientific">Dothidotthia symphoricarpi CBS 119687</name>
    <dbReference type="NCBI Taxonomy" id="1392245"/>
    <lineage>
        <taxon>Eukaryota</taxon>
        <taxon>Fungi</taxon>
        <taxon>Dikarya</taxon>
        <taxon>Ascomycota</taxon>
        <taxon>Pezizomycotina</taxon>
        <taxon>Dothideomycetes</taxon>
        <taxon>Pleosporomycetidae</taxon>
        <taxon>Pleosporales</taxon>
        <taxon>Dothidotthiaceae</taxon>
        <taxon>Dothidotthia</taxon>
    </lineage>
</organism>
<feature type="compositionally biased region" description="Basic and acidic residues" evidence="1">
    <location>
        <begin position="34"/>
        <end position="57"/>
    </location>
</feature>
<reference evidence="2" key="1">
    <citation type="journal article" date="2020" name="Stud. Mycol.">
        <title>101 Dothideomycetes genomes: a test case for predicting lifestyles and emergence of pathogens.</title>
        <authorList>
            <person name="Haridas S."/>
            <person name="Albert R."/>
            <person name="Binder M."/>
            <person name="Bloem J."/>
            <person name="Labutti K."/>
            <person name="Salamov A."/>
            <person name="Andreopoulos B."/>
            <person name="Baker S."/>
            <person name="Barry K."/>
            <person name="Bills G."/>
            <person name="Bluhm B."/>
            <person name="Cannon C."/>
            <person name="Castanera R."/>
            <person name="Culley D."/>
            <person name="Daum C."/>
            <person name="Ezra D."/>
            <person name="Gonzalez J."/>
            <person name="Henrissat B."/>
            <person name="Kuo A."/>
            <person name="Liang C."/>
            <person name="Lipzen A."/>
            <person name="Lutzoni F."/>
            <person name="Magnuson J."/>
            <person name="Mondo S."/>
            <person name="Nolan M."/>
            <person name="Ohm R."/>
            <person name="Pangilinan J."/>
            <person name="Park H.-J."/>
            <person name="Ramirez L."/>
            <person name="Alfaro M."/>
            <person name="Sun H."/>
            <person name="Tritt A."/>
            <person name="Yoshinaga Y."/>
            <person name="Zwiers L.-H."/>
            <person name="Turgeon B."/>
            <person name="Goodwin S."/>
            <person name="Spatafora J."/>
            <person name="Crous P."/>
            <person name="Grigoriev I."/>
        </authorList>
    </citation>
    <scope>NUCLEOTIDE SEQUENCE</scope>
    <source>
        <strain evidence="2">CBS 119687</strain>
    </source>
</reference>
<evidence type="ECO:0000313" key="2">
    <source>
        <dbReference type="EMBL" id="KAF2127080.1"/>
    </source>
</evidence>
<dbReference type="AlphaFoldDB" id="A0A6A6A5J7"/>
<dbReference type="GeneID" id="54406478"/>
<dbReference type="Proteomes" id="UP000799771">
    <property type="component" value="Unassembled WGS sequence"/>
</dbReference>
<accession>A0A6A6A5J7</accession>
<feature type="region of interest" description="Disordered" evidence="1">
    <location>
        <begin position="1"/>
        <end position="60"/>
    </location>
</feature>
<evidence type="ECO:0008006" key="4">
    <source>
        <dbReference type="Google" id="ProtNLM"/>
    </source>
</evidence>
<protein>
    <recommendedName>
        <fullName evidence="4">Hyaluronan/mRNA-binding protein domain-containing protein</fullName>
    </recommendedName>
</protein>